<evidence type="ECO:0000259" key="1">
    <source>
        <dbReference type="Pfam" id="PF13460"/>
    </source>
</evidence>
<accession>A0ABW4ZNG9</accession>
<dbReference type="EC" id="1.1.1.290" evidence="2"/>
<reference evidence="3" key="1">
    <citation type="journal article" date="2019" name="Int. J. Syst. Evol. Microbiol.">
        <title>The Global Catalogue of Microorganisms (GCM) 10K type strain sequencing project: providing services to taxonomists for standard genome sequencing and annotation.</title>
        <authorList>
            <consortium name="The Broad Institute Genomics Platform"/>
            <consortium name="The Broad Institute Genome Sequencing Center for Infectious Disease"/>
            <person name="Wu L."/>
            <person name="Ma J."/>
        </authorList>
    </citation>
    <scope>NUCLEOTIDE SEQUENCE [LARGE SCALE GENOMIC DNA]</scope>
    <source>
        <strain evidence="3">KCTC 42217</strain>
    </source>
</reference>
<keyword evidence="3" id="KW-1185">Reference proteome</keyword>
<protein>
    <submittedName>
        <fullName evidence="2">SDR family oxidoreductase</fullName>
        <ecNumber evidence="2">1.1.1.290</ecNumber>
    </submittedName>
</protein>
<dbReference type="EMBL" id="JBHUHZ010000002">
    <property type="protein sequence ID" value="MFD2163391.1"/>
    <property type="molecule type" value="Genomic_DNA"/>
</dbReference>
<dbReference type="InterPro" id="IPR036291">
    <property type="entry name" value="NAD(P)-bd_dom_sf"/>
</dbReference>
<dbReference type="PANTHER" id="PTHR48079">
    <property type="entry name" value="PROTEIN YEEZ"/>
    <property type="match status" value="1"/>
</dbReference>
<dbReference type="InterPro" id="IPR051783">
    <property type="entry name" value="NAD(P)-dependent_oxidoreduct"/>
</dbReference>
<dbReference type="SUPFAM" id="SSF51735">
    <property type="entry name" value="NAD(P)-binding Rossmann-fold domains"/>
    <property type="match status" value="1"/>
</dbReference>
<name>A0ABW4ZNG9_9SPHI</name>
<evidence type="ECO:0000313" key="2">
    <source>
        <dbReference type="EMBL" id="MFD2163391.1"/>
    </source>
</evidence>
<dbReference type="GO" id="GO:0033711">
    <property type="term" value="F:4-phosphoerythronate dehydrogenase activity"/>
    <property type="evidence" value="ECO:0007669"/>
    <property type="project" value="UniProtKB-EC"/>
</dbReference>
<organism evidence="2 3">
    <name type="scientific">Paradesertivirga mongoliensis</name>
    <dbReference type="NCBI Taxonomy" id="2100740"/>
    <lineage>
        <taxon>Bacteria</taxon>
        <taxon>Pseudomonadati</taxon>
        <taxon>Bacteroidota</taxon>
        <taxon>Sphingobacteriia</taxon>
        <taxon>Sphingobacteriales</taxon>
        <taxon>Sphingobacteriaceae</taxon>
        <taxon>Paradesertivirga</taxon>
    </lineage>
</organism>
<dbReference type="RefSeq" id="WP_255900953.1">
    <property type="nucleotide sequence ID" value="NZ_JAFMZO010000002.1"/>
</dbReference>
<gene>
    <name evidence="2" type="ORF">ACFSJU_13370</name>
</gene>
<proteinExistence type="predicted"/>
<dbReference type="PANTHER" id="PTHR48079:SF6">
    <property type="entry name" value="NAD(P)-BINDING DOMAIN-CONTAINING PROTEIN-RELATED"/>
    <property type="match status" value="1"/>
</dbReference>
<dbReference type="Proteomes" id="UP001597387">
    <property type="component" value="Unassembled WGS sequence"/>
</dbReference>
<dbReference type="InterPro" id="IPR016040">
    <property type="entry name" value="NAD(P)-bd_dom"/>
</dbReference>
<dbReference type="Pfam" id="PF13460">
    <property type="entry name" value="NAD_binding_10"/>
    <property type="match status" value="1"/>
</dbReference>
<comment type="caution">
    <text evidence="2">The sequence shown here is derived from an EMBL/GenBank/DDBJ whole genome shotgun (WGS) entry which is preliminary data.</text>
</comment>
<dbReference type="CDD" id="cd05266">
    <property type="entry name" value="SDR_a4"/>
    <property type="match status" value="1"/>
</dbReference>
<feature type="domain" description="NAD(P)-binding" evidence="1">
    <location>
        <begin position="16"/>
        <end position="174"/>
    </location>
</feature>
<dbReference type="Gene3D" id="3.40.50.720">
    <property type="entry name" value="NAD(P)-binding Rossmann-like Domain"/>
    <property type="match status" value="1"/>
</dbReference>
<keyword evidence="2" id="KW-0560">Oxidoreductase</keyword>
<evidence type="ECO:0000313" key="3">
    <source>
        <dbReference type="Proteomes" id="UP001597387"/>
    </source>
</evidence>
<sequence length="271" mass="29918">MSAPTEIETISILGCGWYGFALAKQLLDEGFKVKGSSTSDEKLSTLYEHGIEPYKVIFEPEKEAYDLQFFDCDVLIISIPPKRSSGEAALYPEKIRKITEAACRHQVKRLIFISSTAVYGDCNMEVTEDNTPNPDTESGEAMLAAESIVRQKSTFLTTIVRFGGLIGPARDPARFFAGKKDIPNGKAPVNLIHLEDCIGLTLEIVRKNTFGYTFNACCTDHPAKMDFYTKAAAKSGLAIPQFIDERTKWKIVSSSYLDAVVGYPMGTLDKS</sequence>